<gene>
    <name evidence="4" type="ORF">Fcan01_23629</name>
</gene>
<name>A0A226D9Q9_FOLCA</name>
<keyword evidence="1" id="KW-1015">Disulfide bond</keyword>
<keyword evidence="5" id="KW-1185">Reference proteome</keyword>
<dbReference type="InterPro" id="IPR043504">
    <property type="entry name" value="Peptidase_S1_PA_chymotrypsin"/>
</dbReference>
<evidence type="ECO:0000313" key="5">
    <source>
        <dbReference type="Proteomes" id="UP000198287"/>
    </source>
</evidence>
<dbReference type="OMA" id="SCTIISE"/>
<organism evidence="4 5">
    <name type="scientific">Folsomia candida</name>
    <name type="common">Springtail</name>
    <dbReference type="NCBI Taxonomy" id="158441"/>
    <lineage>
        <taxon>Eukaryota</taxon>
        <taxon>Metazoa</taxon>
        <taxon>Ecdysozoa</taxon>
        <taxon>Arthropoda</taxon>
        <taxon>Hexapoda</taxon>
        <taxon>Collembola</taxon>
        <taxon>Entomobryomorpha</taxon>
        <taxon>Isotomoidea</taxon>
        <taxon>Isotomidae</taxon>
        <taxon>Proisotominae</taxon>
        <taxon>Folsomia</taxon>
    </lineage>
</organism>
<dbReference type="CDD" id="cd00190">
    <property type="entry name" value="Tryp_SPc"/>
    <property type="match status" value="1"/>
</dbReference>
<proteinExistence type="predicted"/>
<accession>A0A226D9Q9</accession>
<sequence length="301" mass="32555">MVGKHGSANFTFIGIIFTLWVTTLGNVSGQIVPVRGGTLNETKLRQSACFCGVSRVQGSSRIINGSPAVFLEIPWRCAIYSPTNHRFCSCTIISESMVMSAAHCFDGYTGSDKISVFVGYIDYYSISGQWNAADSYVQHPSYNSDTLVNDIALVHLLFPLKFSPSMQPACLPFSLKGQTLESNRVTVSGWGRNNYSGSISRSLMKAVMTIVPYAACQEAFTNYPMLGNNICASGTGTTSCFGDSGGSIDLVVNGRSYAVGITSIVHATCDTNYPNIFTRVSNHLDWIVDITGKFGEQLCQA</sequence>
<dbReference type="InterPro" id="IPR001254">
    <property type="entry name" value="Trypsin_dom"/>
</dbReference>
<comment type="caution">
    <text evidence="4">The sequence shown here is derived from an EMBL/GenBank/DDBJ whole genome shotgun (WGS) entry which is preliminary data.</text>
</comment>
<reference evidence="4 5" key="1">
    <citation type="submission" date="2015-12" db="EMBL/GenBank/DDBJ databases">
        <title>The genome of Folsomia candida.</title>
        <authorList>
            <person name="Faddeeva A."/>
            <person name="Derks M.F."/>
            <person name="Anvar Y."/>
            <person name="Smit S."/>
            <person name="Van Straalen N."/>
            <person name="Roelofs D."/>
        </authorList>
    </citation>
    <scope>NUCLEOTIDE SEQUENCE [LARGE SCALE GENOMIC DNA]</scope>
    <source>
        <strain evidence="4 5">VU population</strain>
        <tissue evidence="4">Whole body</tissue>
    </source>
</reference>
<feature type="domain" description="Peptidase S1" evidence="3">
    <location>
        <begin position="62"/>
        <end position="292"/>
    </location>
</feature>
<dbReference type="GO" id="GO:0006508">
    <property type="term" value="P:proteolysis"/>
    <property type="evidence" value="ECO:0007669"/>
    <property type="project" value="InterPro"/>
</dbReference>
<evidence type="ECO:0000256" key="1">
    <source>
        <dbReference type="ARBA" id="ARBA00023157"/>
    </source>
</evidence>
<dbReference type="Proteomes" id="UP000198287">
    <property type="component" value="Unassembled WGS sequence"/>
</dbReference>
<dbReference type="PANTHER" id="PTHR24252:SF7">
    <property type="entry name" value="HYALIN"/>
    <property type="match status" value="1"/>
</dbReference>
<dbReference type="STRING" id="158441.A0A226D9Q9"/>
<dbReference type="Pfam" id="PF00089">
    <property type="entry name" value="Trypsin"/>
    <property type="match status" value="1"/>
</dbReference>
<feature type="signal peptide" evidence="2">
    <location>
        <begin position="1"/>
        <end position="29"/>
    </location>
</feature>
<dbReference type="OrthoDB" id="5565075at2759"/>
<dbReference type="PRINTS" id="PR00722">
    <property type="entry name" value="CHYMOTRYPSIN"/>
</dbReference>
<dbReference type="GO" id="GO:0004252">
    <property type="term" value="F:serine-type endopeptidase activity"/>
    <property type="evidence" value="ECO:0007669"/>
    <property type="project" value="InterPro"/>
</dbReference>
<keyword evidence="2" id="KW-0732">Signal</keyword>
<dbReference type="SMART" id="SM00020">
    <property type="entry name" value="Tryp_SPc"/>
    <property type="match status" value="1"/>
</dbReference>
<dbReference type="PROSITE" id="PS50240">
    <property type="entry name" value="TRYPSIN_DOM"/>
    <property type="match status" value="1"/>
</dbReference>
<dbReference type="PROSITE" id="PS00134">
    <property type="entry name" value="TRYPSIN_HIS"/>
    <property type="match status" value="1"/>
</dbReference>
<feature type="chain" id="PRO_5012036475" evidence="2">
    <location>
        <begin position="30"/>
        <end position="301"/>
    </location>
</feature>
<dbReference type="FunFam" id="2.40.10.10:FF:000068">
    <property type="entry name" value="transmembrane protease serine 2"/>
    <property type="match status" value="1"/>
</dbReference>
<dbReference type="InterPro" id="IPR009003">
    <property type="entry name" value="Peptidase_S1_PA"/>
</dbReference>
<dbReference type="EMBL" id="LNIX01000029">
    <property type="protein sequence ID" value="OXA41361.1"/>
    <property type="molecule type" value="Genomic_DNA"/>
</dbReference>
<evidence type="ECO:0000256" key="2">
    <source>
        <dbReference type="SAM" id="SignalP"/>
    </source>
</evidence>
<dbReference type="InterPro" id="IPR018114">
    <property type="entry name" value="TRYPSIN_HIS"/>
</dbReference>
<dbReference type="InterPro" id="IPR001314">
    <property type="entry name" value="Peptidase_S1A"/>
</dbReference>
<evidence type="ECO:0000259" key="3">
    <source>
        <dbReference type="PROSITE" id="PS50240"/>
    </source>
</evidence>
<dbReference type="PANTHER" id="PTHR24252">
    <property type="entry name" value="ACROSIN-RELATED"/>
    <property type="match status" value="1"/>
</dbReference>
<protein>
    <submittedName>
        <fullName evidence="4">Trypsin</fullName>
    </submittedName>
</protein>
<dbReference type="Gene3D" id="2.40.10.10">
    <property type="entry name" value="Trypsin-like serine proteases"/>
    <property type="match status" value="1"/>
</dbReference>
<evidence type="ECO:0000313" key="4">
    <source>
        <dbReference type="EMBL" id="OXA41361.1"/>
    </source>
</evidence>
<dbReference type="SUPFAM" id="SSF50494">
    <property type="entry name" value="Trypsin-like serine proteases"/>
    <property type="match status" value="1"/>
</dbReference>
<dbReference type="AlphaFoldDB" id="A0A226D9Q9"/>